<dbReference type="PANTHER" id="PTHR11824">
    <property type="entry name" value="VOLTAGE-DEPENDENT CALCIUM CHANNEL BETA SUBUNIT"/>
    <property type="match status" value="1"/>
</dbReference>
<dbReference type="Gene3D" id="3.30.1310.30">
    <property type="match status" value="1"/>
</dbReference>
<dbReference type="Gene3D" id="2.30.30.40">
    <property type="entry name" value="SH3 Domains"/>
    <property type="match status" value="1"/>
</dbReference>
<evidence type="ECO:0000259" key="2">
    <source>
        <dbReference type="Pfam" id="PF12052"/>
    </source>
</evidence>
<sequence length="101" mass="11574">LSRILGSADSYTSRPSDSDVSLEEDPEALRKEADRQALATLEKAKKYNNDWWIGRLVKEGCEVGFIPSPVKLENTRLLQEQRMRQNRLSSRNSQANPSRNR</sequence>
<name>A0ABV0MR15_9TELE</name>
<dbReference type="SUPFAM" id="SSF50044">
    <property type="entry name" value="SH3-domain"/>
    <property type="match status" value="1"/>
</dbReference>
<feature type="region of interest" description="Disordered" evidence="1">
    <location>
        <begin position="81"/>
        <end position="101"/>
    </location>
</feature>
<evidence type="ECO:0000313" key="3">
    <source>
        <dbReference type="EMBL" id="MEQ2161530.1"/>
    </source>
</evidence>
<feature type="domain" description="Voltage-dependent L-type calcium channel subunit beta-1-4 N-terminal A" evidence="2">
    <location>
        <begin position="6"/>
        <end position="46"/>
    </location>
</feature>
<dbReference type="Pfam" id="PF12052">
    <property type="entry name" value="VGCC_beta4Aa_N"/>
    <property type="match status" value="1"/>
</dbReference>
<evidence type="ECO:0000313" key="4">
    <source>
        <dbReference type="Proteomes" id="UP001476798"/>
    </source>
</evidence>
<reference evidence="3 4" key="1">
    <citation type="submission" date="2021-06" db="EMBL/GenBank/DDBJ databases">
        <authorList>
            <person name="Palmer J.M."/>
        </authorList>
    </citation>
    <scope>NUCLEOTIDE SEQUENCE [LARGE SCALE GENOMIC DNA]</scope>
    <source>
        <strain evidence="3 4">GA_2019</strain>
        <tissue evidence="3">Muscle</tissue>
    </source>
</reference>
<keyword evidence="4" id="KW-1185">Reference proteome</keyword>
<dbReference type="InterPro" id="IPR046937">
    <property type="entry name" value="CAB1-4_N_A-dom"/>
</dbReference>
<proteinExistence type="predicted"/>
<dbReference type="EMBL" id="JAHRIO010010613">
    <property type="protein sequence ID" value="MEQ2161530.1"/>
    <property type="molecule type" value="Genomic_DNA"/>
</dbReference>
<feature type="compositionally biased region" description="Polar residues" evidence="1">
    <location>
        <begin position="9"/>
        <end position="19"/>
    </location>
</feature>
<comment type="caution">
    <text evidence="3">The sequence shown here is derived from an EMBL/GenBank/DDBJ whole genome shotgun (WGS) entry which is preliminary data.</text>
</comment>
<gene>
    <name evidence="3" type="ORF">GOODEAATRI_010488</name>
</gene>
<dbReference type="InterPro" id="IPR036028">
    <property type="entry name" value="SH3-like_dom_sf"/>
</dbReference>
<evidence type="ECO:0000256" key="1">
    <source>
        <dbReference type="SAM" id="MobiDB-lite"/>
    </source>
</evidence>
<dbReference type="Proteomes" id="UP001476798">
    <property type="component" value="Unassembled WGS sequence"/>
</dbReference>
<protein>
    <recommendedName>
        <fullName evidence="2">Voltage-dependent L-type calcium channel subunit beta-1-4 N-terminal A domain-containing protein</fullName>
    </recommendedName>
</protein>
<organism evidence="3 4">
    <name type="scientific">Goodea atripinnis</name>
    <dbReference type="NCBI Taxonomy" id="208336"/>
    <lineage>
        <taxon>Eukaryota</taxon>
        <taxon>Metazoa</taxon>
        <taxon>Chordata</taxon>
        <taxon>Craniata</taxon>
        <taxon>Vertebrata</taxon>
        <taxon>Euteleostomi</taxon>
        <taxon>Actinopterygii</taxon>
        <taxon>Neopterygii</taxon>
        <taxon>Teleostei</taxon>
        <taxon>Neoteleostei</taxon>
        <taxon>Acanthomorphata</taxon>
        <taxon>Ovalentaria</taxon>
        <taxon>Atherinomorphae</taxon>
        <taxon>Cyprinodontiformes</taxon>
        <taxon>Goodeidae</taxon>
        <taxon>Goodea</taxon>
    </lineage>
</organism>
<feature type="compositionally biased region" description="Polar residues" evidence="1">
    <location>
        <begin position="86"/>
        <end position="101"/>
    </location>
</feature>
<feature type="region of interest" description="Disordered" evidence="1">
    <location>
        <begin position="1"/>
        <end position="28"/>
    </location>
</feature>
<accession>A0ABV0MR15</accession>
<feature type="non-terminal residue" evidence="3">
    <location>
        <position position="1"/>
    </location>
</feature>